<feature type="transmembrane region" description="Helical" evidence="7">
    <location>
        <begin position="20"/>
        <end position="45"/>
    </location>
</feature>
<evidence type="ECO:0000259" key="8">
    <source>
        <dbReference type="Pfam" id="PF06808"/>
    </source>
</evidence>
<evidence type="ECO:0000256" key="5">
    <source>
        <dbReference type="ARBA" id="ARBA00022989"/>
    </source>
</evidence>
<feature type="transmembrane region" description="Helical" evidence="7">
    <location>
        <begin position="411"/>
        <end position="432"/>
    </location>
</feature>
<evidence type="ECO:0000313" key="10">
    <source>
        <dbReference type="Proteomes" id="UP000230282"/>
    </source>
</evidence>
<dbReference type="Pfam" id="PF06808">
    <property type="entry name" value="DctM"/>
    <property type="match status" value="1"/>
</dbReference>
<reference evidence="9 10" key="1">
    <citation type="submission" date="2017-11" db="EMBL/GenBank/DDBJ databases">
        <title>Reclassification of Bisgaard taxon 5 as Caviibacterium pharyngocola gen. nov., sp. nov.</title>
        <authorList>
            <person name="Christensen H."/>
        </authorList>
    </citation>
    <scope>NUCLEOTIDE SEQUENCE [LARGE SCALE GENOMIC DNA]</scope>
    <source>
        <strain evidence="9 10">7_3</strain>
    </source>
</reference>
<comment type="subunit">
    <text evidence="7">The complex comprises the extracytoplasmic solute receptor protein and the two transmembrane proteins.</text>
</comment>
<comment type="subcellular location">
    <subcellularLocation>
        <location evidence="1 7">Cell inner membrane</location>
        <topology evidence="1 7">Multi-pass membrane protein</topology>
    </subcellularLocation>
</comment>
<protein>
    <recommendedName>
        <fullName evidence="7">TRAP transporter large permease protein</fullName>
    </recommendedName>
</protein>
<keyword evidence="2" id="KW-1003">Cell membrane</keyword>
<feature type="transmembrane region" description="Helical" evidence="7">
    <location>
        <begin position="252"/>
        <end position="268"/>
    </location>
</feature>
<evidence type="ECO:0000313" key="9">
    <source>
        <dbReference type="EMBL" id="PJG82196.1"/>
    </source>
</evidence>
<dbReference type="InterPro" id="IPR004681">
    <property type="entry name" value="TRAP_DctM"/>
</dbReference>
<dbReference type="InterPro" id="IPR010656">
    <property type="entry name" value="DctM"/>
</dbReference>
<keyword evidence="6 7" id="KW-0472">Membrane</keyword>
<feature type="transmembrane region" description="Helical" evidence="7">
    <location>
        <begin position="324"/>
        <end position="357"/>
    </location>
</feature>
<dbReference type="GO" id="GO:0022857">
    <property type="term" value="F:transmembrane transporter activity"/>
    <property type="evidence" value="ECO:0007669"/>
    <property type="project" value="UniProtKB-UniRule"/>
</dbReference>
<evidence type="ECO:0000256" key="2">
    <source>
        <dbReference type="ARBA" id="ARBA00022475"/>
    </source>
</evidence>
<proteinExistence type="inferred from homology"/>
<feature type="transmembrane region" description="Helical" evidence="7">
    <location>
        <begin position="224"/>
        <end position="246"/>
    </location>
</feature>
<dbReference type="PANTHER" id="PTHR33362:SF2">
    <property type="entry name" value="TRAP TRANSPORTER LARGE PERMEASE PROTEIN"/>
    <property type="match status" value="1"/>
</dbReference>
<dbReference type="GO" id="GO:0005886">
    <property type="term" value="C:plasma membrane"/>
    <property type="evidence" value="ECO:0007669"/>
    <property type="project" value="UniProtKB-SubCell"/>
</dbReference>
<feature type="transmembrane region" description="Helical" evidence="7">
    <location>
        <begin position="184"/>
        <end position="204"/>
    </location>
</feature>
<keyword evidence="10" id="KW-1185">Reference proteome</keyword>
<feature type="transmembrane region" description="Helical" evidence="7">
    <location>
        <begin position="148"/>
        <end position="172"/>
    </location>
</feature>
<feature type="domain" description="TRAP C4-dicarboxylate transport system permease DctM subunit" evidence="8">
    <location>
        <begin position="17"/>
        <end position="428"/>
    </location>
</feature>
<dbReference type="PANTHER" id="PTHR33362">
    <property type="entry name" value="SIALIC ACID TRAP TRANSPORTER PERMEASE PROTEIN SIAT-RELATED"/>
    <property type="match status" value="1"/>
</dbReference>
<feature type="transmembrane region" description="Helical" evidence="7">
    <location>
        <begin position="110"/>
        <end position="136"/>
    </location>
</feature>
<keyword evidence="7" id="KW-0813">Transport</keyword>
<sequence length="438" mass="46650">MEWLLNWEWFVPLMMFSSFFILVFLGVPISFSIGISTIISASFMLPLETTMIVSGQKIATGLDSFSLLAIPFFILAGSLMNSGGIATRLINFSQILVGRIPGSLGHVNVMANMMFGSISGSAVAAAAAVGGTMAPLQKKAGYDPAYSAAINVSSCITGLLIPPSNVMIVYALTAGGISVATLFMAGYIPGILMGFGIMAINYVIAKKRNYPVSEKPTLSLVVKYALDAIPSLLMVVVVIGGILGGVFTATEASAIAVVYTFVLSVLIYREIKLSDLPKIILDSVVTTAIVLFLIGVSVAMSWAMTNADIPYMVNELLISVSDNLIVILLIINILLLIIGVFMDMTPAVLIFTPIFLPIVKELGMDPVHFGIMMIFNLCIGLCTPPVGSALFVGCSVSGVKLQNLIKPMLPFFAILLITLLLVTYIPQLSLFLPQLLGI</sequence>
<feature type="transmembrane region" description="Helical" evidence="7">
    <location>
        <begin position="280"/>
        <end position="304"/>
    </location>
</feature>
<dbReference type="RefSeq" id="WP_100297459.1">
    <property type="nucleotide sequence ID" value="NZ_PHGZ01000026.1"/>
</dbReference>
<comment type="function">
    <text evidence="7">Part of the tripartite ATP-independent periplasmic (TRAP) transport system.</text>
</comment>
<dbReference type="NCBIfam" id="TIGR00786">
    <property type="entry name" value="dctM"/>
    <property type="match status" value="1"/>
</dbReference>
<evidence type="ECO:0000256" key="3">
    <source>
        <dbReference type="ARBA" id="ARBA00022519"/>
    </source>
</evidence>
<feature type="transmembrane region" description="Helical" evidence="7">
    <location>
        <begin position="65"/>
        <end position="90"/>
    </location>
</feature>
<feature type="transmembrane region" description="Helical" evidence="7">
    <location>
        <begin position="369"/>
        <end position="391"/>
    </location>
</feature>
<comment type="similarity">
    <text evidence="7">Belongs to the TRAP transporter large permease family.</text>
</comment>
<keyword evidence="3 7" id="KW-0997">Cell inner membrane</keyword>
<evidence type="ECO:0000256" key="4">
    <source>
        <dbReference type="ARBA" id="ARBA00022692"/>
    </source>
</evidence>
<name>A0A2M8RTH3_9PAST</name>
<keyword evidence="5 7" id="KW-1133">Transmembrane helix</keyword>
<dbReference type="PIRSF" id="PIRSF006066">
    <property type="entry name" value="HI0050"/>
    <property type="match status" value="1"/>
</dbReference>
<dbReference type="Proteomes" id="UP000230282">
    <property type="component" value="Unassembled WGS sequence"/>
</dbReference>
<dbReference type="AlphaFoldDB" id="A0A2M8RTH3"/>
<evidence type="ECO:0000256" key="7">
    <source>
        <dbReference type="RuleBase" id="RU369079"/>
    </source>
</evidence>
<evidence type="ECO:0000256" key="6">
    <source>
        <dbReference type="ARBA" id="ARBA00023136"/>
    </source>
</evidence>
<evidence type="ECO:0000256" key="1">
    <source>
        <dbReference type="ARBA" id="ARBA00004429"/>
    </source>
</evidence>
<gene>
    <name evidence="9" type="ORF">CVP04_10465</name>
</gene>
<dbReference type="EMBL" id="PHGZ01000026">
    <property type="protein sequence ID" value="PJG82196.1"/>
    <property type="molecule type" value="Genomic_DNA"/>
</dbReference>
<keyword evidence="4 7" id="KW-0812">Transmembrane</keyword>
<dbReference type="OrthoDB" id="8627919at2"/>
<comment type="caution">
    <text evidence="9">The sequence shown here is derived from an EMBL/GenBank/DDBJ whole genome shotgun (WGS) entry which is preliminary data.</text>
</comment>
<organism evidence="9 10">
    <name type="scientific">Caviibacterium pharyngocola</name>
    <dbReference type="NCBI Taxonomy" id="28159"/>
    <lineage>
        <taxon>Bacteria</taxon>
        <taxon>Pseudomonadati</taxon>
        <taxon>Pseudomonadota</taxon>
        <taxon>Gammaproteobacteria</taxon>
        <taxon>Pasteurellales</taxon>
        <taxon>Pasteurellaceae</taxon>
        <taxon>Caviibacterium</taxon>
    </lineage>
</organism>
<accession>A0A2M8RTH3</accession>